<name>A0ABQ8SFI0_PERAM</name>
<evidence type="ECO:0000256" key="1">
    <source>
        <dbReference type="SAM" id="Phobius"/>
    </source>
</evidence>
<accession>A0ABQ8SFI0</accession>
<keyword evidence="4" id="KW-1185">Reference proteome</keyword>
<gene>
    <name evidence="3" type="ORF">ANN_21198</name>
</gene>
<dbReference type="Pfam" id="PF00078">
    <property type="entry name" value="RVT_1"/>
    <property type="match status" value="1"/>
</dbReference>
<organism evidence="3 4">
    <name type="scientific">Periplaneta americana</name>
    <name type="common">American cockroach</name>
    <name type="synonym">Blatta americana</name>
    <dbReference type="NCBI Taxonomy" id="6978"/>
    <lineage>
        <taxon>Eukaryota</taxon>
        <taxon>Metazoa</taxon>
        <taxon>Ecdysozoa</taxon>
        <taxon>Arthropoda</taxon>
        <taxon>Hexapoda</taxon>
        <taxon>Insecta</taxon>
        <taxon>Pterygota</taxon>
        <taxon>Neoptera</taxon>
        <taxon>Polyneoptera</taxon>
        <taxon>Dictyoptera</taxon>
        <taxon>Blattodea</taxon>
        <taxon>Blattoidea</taxon>
        <taxon>Blattidae</taxon>
        <taxon>Blattinae</taxon>
        <taxon>Periplaneta</taxon>
    </lineage>
</organism>
<reference evidence="3 4" key="1">
    <citation type="journal article" date="2022" name="Allergy">
        <title>Genome assembly and annotation of Periplaneta americana reveal a comprehensive cockroach allergen profile.</title>
        <authorList>
            <person name="Wang L."/>
            <person name="Xiong Q."/>
            <person name="Saelim N."/>
            <person name="Wang L."/>
            <person name="Nong W."/>
            <person name="Wan A.T."/>
            <person name="Shi M."/>
            <person name="Liu X."/>
            <person name="Cao Q."/>
            <person name="Hui J.H.L."/>
            <person name="Sookrung N."/>
            <person name="Leung T.F."/>
            <person name="Tungtrongchitr A."/>
            <person name="Tsui S.K.W."/>
        </authorList>
    </citation>
    <scope>NUCLEOTIDE SEQUENCE [LARGE SCALE GENOMIC DNA]</scope>
    <source>
        <strain evidence="3">PWHHKU_190912</strain>
    </source>
</reference>
<evidence type="ECO:0000313" key="3">
    <source>
        <dbReference type="EMBL" id="KAJ4432575.1"/>
    </source>
</evidence>
<dbReference type="PROSITE" id="PS50878">
    <property type="entry name" value="RT_POL"/>
    <property type="match status" value="1"/>
</dbReference>
<protein>
    <recommendedName>
        <fullName evidence="2">Reverse transcriptase domain-containing protein</fullName>
    </recommendedName>
</protein>
<feature type="transmembrane region" description="Helical" evidence="1">
    <location>
        <begin position="192"/>
        <end position="210"/>
    </location>
</feature>
<evidence type="ECO:0000259" key="2">
    <source>
        <dbReference type="PROSITE" id="PS50878"/>
    </source>
</evidence>
<comment type="caution">
    <text evidence="3">The sequence shown here is derived from an EMBL/GenBank/DDBJ whole genome shotgun (WGS) entry which is preliminary data.</text>
</comment>
<keyword evidence="1" id="KW-0472">Membrane</keyword>
<keyword evidence="1" id="KW-1133">Transmembrane helix</keyword>
<proteinExistence type="predicted"/>
<dbReference type="Proteomes" id="UP001148838">
    <property type="component" value="Unassembled WGS sequence"/>
</dbReference>
<keyword evidence="1" id="KW-0812">Transmembrane</keyword>
<dbReference type="InterPro" id="IPR000477">
    <property type="entry name" value="RT_dom"/>
</dbReference>
<dbReference type="EMBL" id="JAJSOF020000029">
    <property type="protein sequence ID" value="KAJ4432575.1"/>
    <property type="molecule type" value="Genomic_DNA"/>
</dbReference>
<feature type="domain" description="Reverse transcriptase" evidence="2">
    <location>
        <begin position="1"/>
        <end position="105"/>
    </location>
</feature>
<sequence length="251" mass="27449">MSTKSGAEEMCKVESDGMEGVELNGLHQVLAFADDMIILGENPQTVRENMEILLEANKERGLEVNQENTKYMIMSRDQNIIRSVNIKLEIYPLKSGKFKYLGATRRKFAPALGSNPGPWFYVPSALTIELRRSSIHSTESNPSPPLVRICMGKEIFSGNFSQCMGAMPTQNCDELRLVSKFGFESQAGIAELGIPVVCAVAVLFAVGPIMSRSKSGVKRPPIDPDALKKVVEAVIAPPGNKISIREAYSGL</sequence>
<evidence type="ECO:0000313" key="4">
    <source>
        <dbReference type="Proteomes" id="UP001148838"/>
    </source>
</evidence>